<protein>
    <submittedName>
        <fullName evidence="2">Uncharacterized protein</fullName>
    </submittedName>
</protein>
<dbReference type="Proteomes" id="UP000186455">
    <property type="component" value="Unassembled WGS sequence"/>
</dbReference>
<evidence type="ECO:0000313" key="3">
    <source>
        <dbReference type="Proteomes" id="UP000186455"/>
    </source>
</evidence>
<keyword evidence="3" id="KW-1185">Reference proteome</keyword>
<keyword evidence="1" id="KW-0732">Signal</keyword>
<name>A0A1Q4V3B1_9ACTN</name>
<accession>A0A1Q4V3B1</accession>
<proteinExistence type="predicted"/>
<dbReference type="EMBL" id="LFBV01000007">
    <property type="protein sequence ID" value="OKH92316.1"/>
    <property type="molecule type" value="Genomic_DNA"/>
</dbReference>
<sequence>MTSMFVRSSAAALAFAGLALFAPTVAHADAGAKETLSFTGSAYENSPKEAKREAENSARRGALIHGFLHEQCVLLYAESYRLAPGYYAANAAIRCTR</sequence>
<reference evidence="2 3" key="1">
    <citation type="submission" date="2015-06" db="EMBL/GenBank/DDBJ databases">
        <title>Cloning and characterization of the uncialamcin biosynthetic gene cluster.</title>
        <authorList>
            <person name="Yan X."/>
            <person name="Huang T."/>
            <person name="Ge H."/>
            <person name="Shen B."/>
        </authorList>
    </citation>
    <scope>NUCLEOTIDE SEQUENCE [LARGE SCALE GENOMIC DNA]</scope>
    <source>
        <strain evidence="2 3">DCA2648</strain>
    </source>
</reference>
<comment type="caution">
    <text evidence="2">The sequence shown here is derived from an EMBL/GenBank/DDBJ whole genome shotgun (WGS) entry which is preliminary data.</text>
</comment>
<evidence type="ECO:0000313" key="2">
    <source>
        <dbReference type="EMBL" id="OKH92316.1"/>
    </source>
</evidence>
<dbReference type="GeneID" id="96789809"/>
<evidence type="ECO:0000256" key="1">
    <source>
        <dbReference type="SAM" id="SignalP"/>
    </source>
</evidence>
<dbReference type="RefSeq" id="WP_073792643.1">
    <property type="nucleotide sequence ID" value="NZ_CP109583.1"/>
</dbReference>
<dbReference type="AlphaFoldDB" id="A0A1Q4V3B1"/>
<feature type="signal peptide" evidence="1">
    <location>
        <begin position="1"/>
        <end position="28"/>
    </location>
</feature>
<gene>
    <name evidence="2" type="ORF">AB852_25740</name>
</gene>
<organism evidence="2 3">
    <name type="scientific">Streptomyces uncialis</name>
    <dbReference type="NCBI Taxonomy" id="1048205"/>
    <lineage>
        <taxon>Bacteria</taxon>
        <taxon>Bacillati</taxon>
        <taxon>Actinomycetota</taxon>
        <taxon>Actinomycetes</taxon>
        <taxon>Kitasatosporales</taxon>
        <taxon>Streptomycetaceae</taxon>
        <taxon>Streptomyces</taxon>
    </lineage>
</organism>
<feature type="chain" id="PRO_5010365295" evidence="1">
    <location>
        <begin position="29"/>
        <end position="97"/>
    </location>
</feature>